<accession>A0A368ZIX6</accession>
<name>A0A368ZIX6_9FLAO</name>
<sequence>MKTKLLIITLLFFITSNAQKFSQSINPKIFKNLKHNDKSGKEANIEFTHDYIIEVSITDYKYYQVDLISSNDQTESFTLYPLSLDLFETKFKNHFSKLVLKAEGENVTSDSGYDSLQISTLFARLVTAERTEEDKPIVAKIKLKKNIPFVLPINNDDDDDDDDDDPRVTGIVSDCKLELTFYNGFIEKVELEGIVKERRVRFTNTHSIGISSSNGIKRFDEHTIFSFFEYKWENNGLKRDSSGKFIEINFADIIDYDREIDINANDISPKPTLLKLDLVQDSTVLYKEDSTKLFEAIVFSDFMGVFDEENPNGIIQTELSKKFYINTDRKSVSNVANWLLLPIYPPAFFAEGIGVLEYLDVKVKLSKIEENNKFLARDTLGGDLFYQPLKIIQYETFSIGADLNLIYLENQNKKVNTNLDIGLRYGRSGLELNEVETDFFNTISTSLLLNLEFKPEKRYGFNASNRVTYFEIYNDDALTINSIHNEELINMKHWYNTSKLEFYVNTSNTGKLFIRYIFITQLDDWDNNFSQFQFGYSFFILRQNGSLN</sequence>
<dbReference type="EMBL" id="QPJO01000003">
    <property type="protein sequence ID" value="RCW91321.1"/>
    <property type="molecule type" value="Genomic_DNA"/>
</dbReference>
<organism evidence="2 3">
    <name type="scientific">Winogradskyella arenosi</name>
    <dbReference type="NCBI Taxonomy" id="533325"/>
    <lineage>
        <taxon>Bacteria</taxon>
        <taxon>Pseudomonadati</taxon>
        <taxon>Bacteroidota</taxon>
        <taxon>Flavobacteriia</taxon>
        <taxon>Flavobacteriales</taxon>
        <taxon>Flavobacteriaceae</taxon>
        <taxon>Winogradskyella</taxon>
    </lineage>
</organism>
<feature type="signal peptide" evidence="1">
    <location>
        <begin position="1"/>
        <end position="20"/>
    </location>
</feature>
<evidence type="ECO:0000313" key="2">
    <source>
        <dbReference type="EMBL" id="RCW91321.1"/>
    </source>
</evidence>
<reference evidence="2 3" key="1">
    <citation type="submission" date="2018-07" db="EMBL/GenBank/DDBJ databases">
        <title>Genomic Encyclopedia of Type Strains, Phase III (KMG-III): the genomes of soil and plant-associated and newly described type strains.</title>
        <authorList>
            <person name="Whitman W."/>
        </authorList>
    </citation>
    <scope>NUCLEOTIDE SEQUENCE [LARGE SCALE GENOMIC DNA]</scope>
    <source>
        <strain evidence="2 3">CECT 7958</strain>
    </source>
</reference>
<protein>
    <submittedName>
        <fullName evidence="2">Uncharacterized protein</fullName>
    </submittedName>
</protein>
<keyword evidence="1" id="KW-0732">Signal</keyword>
<dbReference type="Proteomes" id="UP000253436">
    <property type="component" value="Unassembled WGS sequence"/>
</dbReference>
<evidence type="ECO:0000313" key="3">
    <source>
        <dbReference type="Proteomes" id="UP000253436"/>
    </source>
</evidence>
<feature type="chain" id="PRO_5016809988" evidence="1">
    <location>
        <begin position="21"/>
        <end position="548"/>
    </location>
</feature>
<dbReference type="AlphaFoldDB" id="A0A368ZIX6"/>
<keyword evidence="3" id="KW-1185">Reference proteome</keyword>
<proteinExistence type="predicted"/>
<evidence type="ECO:0000256" key="1">
    <source>
        <dbReference type="SAM" id="SignalP"/>
    </source>
</evidence>
<gene>
    <name evidence="2" type="ORF">DFQ08_103148</name>
</gene>
<dbReference type="OrthoDB" id="1154025at2"/>
<dbReference type="RefSeq" id="WP_114309842.1">
    <property type="nucleotide sequence ID" value="NZ_QPJO01000003.1"/>
</dbReference>
<comment type="caution">
    <text evidence="2">The sequence shown here is derived from an EMBL/GenBank/DDBJ whole genome shotgun (WGS) entry which is preliminary data.</text>
</comment>